<dbReference type="InterPro" id="IPR007310">
    <property type="entry name" value="Aerobactin_biosyn_IucA/IucC_N"/>
</dbReference>
<proteinExistence type="inferred from homology"/>
<dbReference type="AlphaFoldDB" id="A0A368VKL7"/>
<dbReference type="OrthoDB" id="2989563at2"/>
<dbReference type="Gene3D" id="6.10.250.3370">
    <property type="match status" value="1"/>
</dbReference>
<comment type="pathway">
    <text evidence="1">Siderophore biosynthesis.</text>
</comment>
<dbReference type="GO" id="GO:0016881">
    <property type="term" value="F:acid-amino acid ligase activity"/>
    <property type="evidence" value="ECO:0007669"/>
    <property type="project" value="UniProtKB-ARBA"/>
</dbReference>
<dbReference type="PANTHER" id="PTHR34384">
    <property type="entry name" value="L-2,3-DIAMINOPROPANOATE--CITRATE LIGASE"/>
    <property type="match status" value="1"/>
</dbReference>
<feature type="domain" description="Aerobactin siderophore biosynthesis IucA/IucC-like C-terminal" evidence="4">
    <location>
        <begin position="424"/>
        <end position="584"/>
    </location>
</feature>
<dbReference type="EMBL" id="QPJD01000018">
    <property type="protein sequence ID" value="RCW42249.1"/>
    <property type="molecule type" value="Genomic_DNA"/>
</dbReference>
<comment type="caution">
    <text evidence="5">The sequence shown here is derived from an EMBL/GenBank/DDBJ whole genome shotgun (WGS) entry which is preliminary data.</text>
</comment>
<dbReference type="InterPro" id="IPR037455">
    <property type="entry name" value="LucA/IucC-like"/>
</dbReference>
<keyword evidence="6" id="KW-1185">Reference proteome</keyword>
<gene>
    <name evidence="5" type="ORF">DFP97_11878</name>
</gene>
<dbReference type="RefSeq" id="WP_114383220.1">
    <property type="nucleotide sequence ID" value="NZ_QPJD01000018.1"/>
</dbReference>
<evidence type="ECO:0000256" key="2">
    <source>
        <dbReference type="ARBA" id="ARBA00007832"/>
    </source>
</evidence>
<organism evidence="5 6">
    <name type="scientific">Paenibacillus prosopidis</name>
    <dbReference type="NCBI Taxonomy" id="630520"/>
    <lineage>
        <taxon>Bacteria</taxon>
        <taxon>Bacillati</taxon>
        <taxon>Bacillota</taxon>
        <taxon>Bacilli</taxon>
        <taxon>Bacillales</taxon>
        <taxon>Paenibacillaceae</taxon>
        <taxon>Paenibacillus</taxon>
    </lineage>
</organism>
<evidence type="ECO:0000313" key="6">
    <source>
        <dbReference type="Proteomes" id="UP000252415"/>
    </source>
</evidence>
<dbReference type="Proteomes" id="UP000252415">
    <property type="component" value="Unassembled WGS sequence"/>
</dbReference>
<dbReference type="PANTHER" id="PTHR34384:SF5">
    <property type="entry name" value="L-2,3-DIAMINOPROPANOATE--CITRATE LIGASE"/>
    <property type="match status" value="1"/>
</dbReference>
<evidence type="ECO:0000259" key="4">
    <source>
        <dbReference type="Pfam" id="PF06276"/>
    </source>
</evidence>
<protein>
    <submittedName>
        <fullName evidence="5">Siderophore synthetase component</fullName>
    </submittedName>
</protein>
<comment type="similarity">
    <text evidence="2">Belongs to the IucA/IucC family.</text>
</comment>
<dbReference type="InterPro" id="IPR022770">
    <property type="entry name" value="IucA/IucC-like_C"/>
</dbReference>
<name>A0A368VKL7_9BACL</name>
<reference evidence="5 6" key="1">
    <citation type="submission" date="2018-07" db="EMBL/GenBank/DDBJ databases">
        <title>Genomic Encyclopedia of Type Strains, Phase III (KMG-III): the genomes of soil and plant-associated and newly described type strains.</title>
        <authorList>
            <person name="Whitman W."/>
        </authorList>
    </citation>
    <scope>NUCLEOTIDE SEQUENCE [LARGE SCALE GENOMIC DNA]</scope>
    <source>
        <strain evidence="5 6">CECT 7506</strain>
    </source>
</reference>
<dbReference type="Pfam" id="PF04183">
    <property type="entry name" value="IucA_IucC"/>
    <property type="match status" value="1"/>
</dbReference>
<accession>A0A368VKL7</accession>
<dbReference type="Pfam" id="PF06276">
    <property type="entry name" value="FhuF"/>
    <property type="match status" value="1"/>
</dbReference>
<evidence type="ECO:0000256" key="1">
    <source>
        <dbReference type="ARBA" id="ARBA00004924"/>
    </source>
</evidence>
<dbReference type="Gene3D" id="1.10.510.40">
    <property type="match status" value="1"/>
</dbReference>
<feature type="domain" description="Aerobactin siderophore biosynthesis IucA/IucC N-terminal" evidence="3">
    <location>
        <begin position="160"/>
        <end position="380"/>
    </location>
</feature>
<sequence length="602" mass="68143">MLGHQLLPAVDPISSRLAEQASVRGLLNSFLREIGAFDIRCGAADSSLFPPDEQGEPFTAMLPHSKSRIAGQLAYYSQTGQHQYSGSFYMSNNGGAFYPVEPERLIGAILEEVSLYDENMKRSERLSELRGQIENSMRKMRFYIAGALERRESGKPDRLDYVGSEQTLLEGHPFHPTPKSSEGFSDEELPVYAPEFRAAFTLHYFAVSAELVEEEQLDGYGEALAPAVLVQAERILGEQFPLYRLIPLHPWQAQYVKRDEHVRQMLLEKQLIDLGPLGSPVFPTSSVRTVWDPEQGYFFKLPLHVRITNFIRENTLEQVRRTLDAAKILNSLGVFSSRGSFQILPETGYRTVGWKASAGSPDIDERLAASFAVVFRKADQLAGRESLNSFVVASLLESFPGEREPKLIQAIRQSHEGSMPDPKEWLAAYLRISMLPLLKLLADNGVSLEAHVQNSLVTIENGMPSRFYVRDLEGISVDRGRAEHAGWVQTLVSADSPVLYSEDEAWFRLKYYFFVNHLGALVHTMAYHHRMEEEGLWTVVRRLLEDEQNESTCSRLRDYIGDLLTNEKLPAKANLISRFQERGESPLYVDIPNPIYHCKEEL</sequence>
<dbReference type="GO" id="GO:0019290">
    <property type="term" value="P:siderophore biosynthetic process"/>
    <property type="evidence" value="ECO:0007669"/>
    <property type="project" value="InterPro"/>
</dbReference>
<evidence type="ECO:0000313" key="5">
    <source>
        <dbReference type="EMBL" id="RCW42249.1"/>
    </source>
</evidence>
<evidence type="ECO:0000259" key="3">
    <source>
        <dbReference type="Pfam" id="PF04183"/>
    </source>
</evidence>